<comment type="function">
    <text evidence="1">Mediates magnesium influx to the cytosol.</text>
</comment>
<dbReference type="NCBIfam" id="TIGR01494">
    <property type="entry name" value="ATPase_P-type"/>
    <property type="match status" value="2"/>
</dbReference>
<feature type="transmembrane region" description="Helical" evidence="18">
    <location>
        <begin position="280"/>
        <end position="304"/>
    </location>
</feature>
<comment type="caution">
    <text evidence="20">The sequence shown here is derived from an EMBL/GenBank/DDBJ whole genome shotgun (WGS) entry which is preliminary data.</text>
</comment>
<keyword evidence="8" id="KW-0597">Phosphoprotein</keyword>
<dbReference type="PRINTS" id="PR01836">
    <property type="entry name" value="MGATPASE"/>
</dbReference>
<dbReference type="PROSITE" id="PS00154">
    <property type="entry name" value="ATPASE_E1_E2"/>
    <property type="match status" value="1"/>
</dbReference>
<feature type="transmembrane region" description="Helical" evidence="18">
    <location>
        <begin position="91"/>
        <end position="107"/>
    </location>
</feature>
<dbReference type="EMBL" id="LUUJ01000078">
    <property type="protein sequence ID" value="OAI16031.1"/>
    <property type="molecule type" value="Genomic_DNA"/>
</dbReference>
<dbReference type="EC" id="7.2.2.14" evidence="4"/>
<dbReference type="NCBIfam" id="TIGR01524">
    <property type="entry name" value="ATPase-IIIB_Mg"/>
    <property type="match status" value="1"/>
</dbReference>
<feature type="transmembrane region" description="Helical" evidence="18">
    <location>
        <begin position="62"/>
        <end position="85"/>
    </location>
</feature>
<evidence type="ECO:0000313" key="21">
    <source>
        <dbReference type="Proteomes" id="UP000077857"/>
    </source>
</evidence>
<organism evidence="20 21">
    <name type="scientific">Methylomonas koyamae</name>
    <dbReference type="NCBI Taxonomy" id="702114"/>
    <lineage>
        <taxon>Bacteria</taxon>
        <taxon>Pseudomonadati</taxon>
        <taxon>Pseudomonadota</taxon>
        <taxon>Gammaproteobacteria</taxon>
        <taxon>Methylococcales</taxon>
        <taxon>Methylococcaceae</taxon>
        <taxon>Methylomonas</taxon>
    </lineage>
</organism>
<dbReference type="InterPro" id="IPR004014">
    <property type="entry name" value="ATPase_P-typ_cation-transptr_N"/>
</dbReference>
<feature type="transmembrane region" description="Helical" evidence="18">
    <location>
        <begin position="250"/>
        <end position="268"/>
    </location>
</feature>
<evidence type="ECO:0000256" key="12">
    <source>
        <dbReference type="ARBA" id="ARBA00022842"/>
    </source>
</evidence>
<dbReference type="AlphaFoldDB" id="A0A177NDV5"/>
<keyword evidence="7" id="KW-0997">Cell inner membrane</keyword>
<dbReference type="Pfam" id="PF13246">
    <property type="entry name" value="Cation_ATPase"/>
    <property type="match status" value="1"/>
</dbReference>
<evidence type="ECO:0000256" key="11">
    <source>
        <dbReference type="ARBA" id="ARBA00022840"/>
    </source>
</evidence>
<dbReference type="Proteomes" id="UP000077857">
    <property type="component" value="Unassembled WGS sequence"/>
</dbReference>
<name>A0A177NDV5_9GAMM</name>
<dbReference type="SFLD" id="SFLDF00027">
    <property type="entry name" value="p-type_atpase"/>
    <property type="match status" value="1"/>
</dbReference>
<reference evidence="20 21" key="1">
    <citation type="submission" date="2016-03" db="EMBL/GenBank/DDBJ databases">
        <authorList>
            <person name="Ploux O."/>
        </authorList>
    </citation>
    <scope>NUCLEOTIDE SEQUENCE [LARGE SCALE GENOMIC DNA]</scope>
    <source>
        <strain evidence="20 21">R-45378</strain>
    </source>
</reference>
<feature type="transmembrane region" description="Helical" evidence="18">
    <location>
        <begin position="786"/>
        <end position="803"/>
    </location>
</feature>
<dbReference type="Gene3D" id="1.20.1110.10">
    <property type="entry name" value="Calcium-transporting ATPase, transmembrane domain"/>
    <property type="match status" value="1"/>
</dbReference>
<keyword evidence="14 18" id="KW-1133">Transmembrane helix</keyword>
<proteinExistence type="inferred from homology"/>
<dbReference type="InterPro" id="IPR018303">
    <property type="entry name" value="ATPase_P-typ_P_site"/>
</dbReference>
<comment type="similarity">
    <text evidence="3">Belongs to the cation transport ATPase (P-type) (TC 3.A.3) family. Type IIIB subfamily.</text>
</comment>
<feature type="transmembrane region" description="Helical" evidence="18">
    <location>
        <begin position="815"/>
        <end position="833"/>
    </location>
</feature>
<evidence type="ECO:0000256" key="4">
    <source>
        <dbReference type="ARBA" id="ARBA00012786"/>
    </source>
</evidence>
<dbReference type="GO" id="GO:0015444">
    <property type="term" value="F:P-type magnesium transporter activity"/>
    <property type="evidence" value="ECO:0007669"/>
    <property type="project" value="UniProtKB-EC"/>
</dbReference>
<dbReference type="Pfam" id="PF00690">
    <property type="entry name" value="Cation_ATPase_N"/>
    <property type="match status" value="1"/>
</dbReference>
<sequence>MNFKLNGQTKPETPFWALPAADHLKKLDSSEQGLTAAAAGERLRQYGPNRLNHKQPNSAWRLLLAQFKSSIVLLLLFATGVSFYLHDRVDAAIILTIVLISGLLGFWQEKGAADAVVKLLAMVQINSAVLRDGKVCDIPAQDIVIGDVVDLKAGDIVPADCLLLASANLFVDEAALTGESYPAEKIPGLVAADTPLSSRSNALWMGSHVQSGSGRALVVATGENSEFGKLSGRLKLKAPETEFERGVRRFGYLLMEVTLILVMIIFAVNVYLHKPVMDSFLFALALAVGLTPQLLPAIVSVNLAHGAKRMAEHQVIVKQLASIENLGSMNVLCSDKTGTLTQGSVQVHAATDASGAASDRVARYAYLNAAFETGFNNPIDAALRQFKTFDLSASRKLDEIPYDFYRKRLSMLVADAGQHLLISKGALHNILDVCSHIEHGDGELVELEQAKPAILERYKSYSEQGLRTLGLAYKPLASGQRGFSGGDESDMRFLGFLTFFDPPKADCIATIQQLKDLGVTLKIITGDNRLVAETVSQQLGLGGSKILTGPEMACISDQALTQQAGETDLFAEVEPNQKERIIMALKKAGFVVGYMGDGINDVSALHAADVGISVDSAADVAKDAAQIVLLEKSLQVLVGGVRAGRVTFANTLKYVFMATSANFGNMFSMAGASLFLPFLPLLPKQILLTNLLTDFPEMTIASDNLDPEMVEQPRRWDIRFIRNFMVTFGLVSSLFDYLTFGLLLWLGVPEQQFRTAWFLESVISAALIVFVVRSRKPFFRSKPGKYLLWATMAVVVATAALPYSPAADLIGFEPLPAELLGCLGVIVMLYIFSAELAKRWFYRFLQP</sequence>
<dbReference type="SUPFAM" id="SSF56784">
    <property type="entry name" value="HAD-like"/>
    <property type="match status" value="1"/>
</dbReference>
<accession>A0A177NDV5</accession>
<evidence type="ECO:0000256" key="14">
    <source>
        <dbReference type="ARBA" id="ARBA00022989"/>
    </source>
</evidence>
<dbReference type="FunFam" id="3.40.50.1000:FF:000001">
    <property type="entry name" value="Phospholipid-transporting ATPase IC"/>
    <property type="match status" value="1"/>
</dbReference>
<evidence type="ECO:0000256" key="5">
    <source>
        <dbReference type="ARBA" id="ARBA00013555"/>
    </source>
</evidence>
<dbReference type="Gene3D" id="3.40.50.1000">
    <property type="entry name" value="HAD superfamily/HAD-like"/>
    <property type="match status" value="1"/>
</dbReference>
<evidence type="ECO:0000256" key="3">
    <source>
        <dbReference type="ARBA" id="ARBA00008746"/>
    </source>
</evidence>
<keyword evidence="6" id="KW-1003">Cell membrane</keyword>
<dbReference type="GO" id="GO:0005886">
    <property type="term" value="C:plasma membrane"/>
    <property type="evidence" value="ECO:0007669"/>
    <property type="project" value="UniProtKB-SubCell"/>
</dbReference>
<dbReference type="InterPro" id="IPR023298">
    <property type="entry name" value="ATPase_P-typ_TM_dom_sf"/>
</dbReference>
<evidence type="ECO:0000256" key="16">
    <source>
        <dbReference type="ARBA" id="ARBA00029806"/>
    </source>
</evidence>
<dbReference type="SFLD" id="SFLDS00003">
    <property type="entry name" value="Haloacid_Dehalogenase"/>
    <property type="match status" value="1"/>
</dbReference>
<dbReference type="PANTHER" id="PTHR42861">
    <property type="entry name" value="CALCIUM-TRANSPORTING ATPASE"/>
    <property type="match status" value="1"/>
</dbReference>
<keyword evidence="15 18" id="KW-0472">Membrane</keyword>
<evidence type="ECO:0000256" key="17">
    <source>
        <dbReference type="ARBA" id="ARBA00047295"/>
    </source>
</evidence>
<dbReference type="InterPro" id="IPR023214">
    <property type="entry name" value="HAD_sf"/>
</dbReference>
<dbReference type="Pfam" id="PF00689">
    <property type="entry name" value="Cation_ATPase_C"/>
    <property type="match status" value="1"/>
</dbReference>
<evidence type="ECO:0000256" key="13">
    <source>
        <dbReference type="ARBA" id="ARBA00022967"/>
    </source>
</evidence>
<dbReference type="Pfam" id="PF00122">
    <property type="entry name" value="E1-E2_ATPase"/>
    <property type="match status" value="1"/>
</dbReference>
<dbReference type="InterPro" id="IPR001757">
    <property type="entry name" value="P_typ_ATPase"/>
</dbReference>
<protein>
    <recommendedName>
        <fullName evidence="5">Magnesium-transporting ATPase, P-type 1</fullName>
        <ecNumber evidence="4">7.2.2.14</ecNumber>
    </recommendedName>
    <alternativeName>
        <fullName evidence="16">Mg(2+) transport ATPase, P-type 1</fullName>
    </alternativeName>
</protein>
<evidence type="ECO:0000313" key="20">
    <source>
        <dbReference type="EMBL" id="OAI16031.1"/>
    </source>
</evidence>
<dbReference type="OrthoDB" id="9814270at2"/>
<keyword evidence="13" id="KW-1278">Translocase</keyword>
<dbReference type="RefSeq" id="WP_064040543.1">
    <property type="nucleotide sequence ID" value="NZ_LUUJ01000078.1"/>
</dbReference>
<dbReference type="GO" id="GO:0005524">
    <property type="term" value="F:ATP binding"/>
    <property type="evidence" value="ECO:0007669"/>
    <property type="project" value="UniProtKB-KW"/>
</dbReference>
<evidence type="ECO:0000256" key="6">
    <source>
        <dbReference type="ARBA" id="ARBA00022475"/>
    </source>
</evidence>
<evidence type="ECO:0000256" key="15">
    <source>
        <dbReference type="ARBA" id="ARBA00023136"/>
    </source>
</evidence>
<comment type="subcellular location">
    <subcellularLocation>
        <location evidence="2">Cell inner membrane</location>
        <topology evidence="2">Multi-pass membrane protein</topology>
    </subcellularLocation>
</comment>
<evidence type="ECO:0000256" key="7">
    <source>
        <dbReference type="ARBA" id="ARBA00022519"/>
    </source>
</evidence>
<comment type="catalytic activity">
    <reaction evidence="17">
        <text>Mg(2+)(out) + ATP + H2O = Mg(2+)(in) + ADP + phosphate + H(+)</text>
        <dbReference type="Rhea" id="RHEA:10260"/>
        <dbReference type="ChEBI" id="CHEBI:15377"/>
        <dbReference type="ChEBI" id="CHEBI:15378"/>
        <dbReference type="ChEBI" id="CHEBI:18420"/>
        <dbReference type="ChEBI" id="CHEBI:30616"/>
        <dbReference type="ChEBI" id="CHEBI:43474"/>
        <dbReference type="ChEBI" id="CHEBI:456216"/>
        <dbReference type="EC" id="7.2.2.14"/>
    </reaction>
</comment>
<evidence type="ECO:0000256" key="10">
    <source>
        <dbReference type="ARBA" id="ARBA00022741"/>
    </source>
</evidence>
<dbReference type="Gene3D" id="3.40.1110.10">
    <property type="entry name" value="Calcium-transporting ATPase, cytoplasmic domain N"/>
    <property type="match status" value="1"/>
</dbReference>
<dbReference type="InterPro" id="IPR008250">
    <property type="entry name" value="ATPase_P-typ_transduc_dom_A_sf"/>
</dbReference>
<dbReference type="InterPro" id="IPR006415">
    <property type="entry name" value="P-type_ATPase_IIIB"/>
</dbReference>
<feature type="transmembrane region" description="Helical" evidence="18">
    <location>
        <begin position="724"/>
        <end position="748"/>
    </location>
</feature>
<keyword evidence="11" id="KW-0067">ATP-binding</keyword>
<evidence type="ECO:0000256" key="2">
    <source>
        <dbReference type="ARBA" id="ARBA00004429"/>
    </source>
</evidence>
<evidence type="ECO:0000256" key="18">
    <source>
        <dbReference type="SAM" id="Phobius"/>
    </source>
</evidence>
<keyword evidence="9 18" id="KW-0812">Transmembrane</keyword>
<evidence type="ECO:0000256" key="1">
    <source>
        <dbReference type="ARBA" id="ARBA00003954"/>
    </source>
</evidence>
<keyword evidence="10" id="KW-0547">Nucleotide-binding</keyword>
<feature type="domain" description="Cation-transporting P-type ATPase N-terminal" evidence="19">
    <location>
        <begin position="14"/>
        <end position="87"/>
    </location>
</feature>
<dbReference type="SMART" id="SM00831">
    <property type="entry name" value="Cation_ATPase_N"/>
    <property type="match status" value="1"/>
</dbReference>
<evidence type="ECO:0000256" key="9">
    <source>
        <dbReference type="ARBA" id="ARBA00022692"/>
    </source>
</evidence>
<feature type="transmembrane region" description="Helical" evidence="18">
    <location>
        <begin position="754"/>
        <end position="774"/>
    </location>
</feature>
<dbReference type="SUPFAM" id="SSF81653">
    <property type="entry name" value="Calcium ATPase, transduction domain A"/>
    <property type="match status" value="1"/>
</dbReference>
<dbReference type="SFLD" id="SFLDG00002">
    <property type="entry name" value="C1.7:_P-type_atpase_like"/>
    <property type="match status" value="1"/>
</dbReference>
<dbReference type="InterPro" id="IPR036412">
    <property type="entry name" value="HAD-like_sf"/>
</dbReference>
<dbReference type="Gene3D" id="2.70.150.10">
    <property type="entry name" value="Calcium-transporting ATPase, cytoplasmic transduction domain A"/>
    <property type="match status" value="1"/>
</dbReference>
<dbReference type="InterPro" id="IPR044492">
    <property type="entry name" value="P_typ_ATPase_HD_dom"/>
</dbReference>
<dbReference type="InterPro" id="IPR006068">
    <property type="entry name" value="ATPase_P-typ_cation-transptr_C"/>
</dbReference>
<dbReference type="InterPro" id="IPR023299">
    <property type="entry name" value="ATPase_P-typ_cyto_dom_N"/>
</dbReference>
<dbReference type="InterPro" id="IPR059000">
    <property type="entry name" value="ATPase_P-type_domA"/>
</dbReference>
<keyword evidence="12" id="KW-0460">Magnesium</keyword>
<dbReference type="GO" id="GO:0016887">
    <property type="term" value="F:ATP hydrolysis activity"/>
    <property type="evidence" value="ECO:0007669"/>
    <property type="project" value="InterPro"/>
</dbReference>
<dbReference type="SUPFAM" id="SSF81665">
    <property type="entry name" value="Calcium ATPase, transmembrane domain M"/>
    <property type="match status" value="1"/>
</dbReference>
<gene>
    <name evidence="20" type="ORF">A1507_12500</name>
</gene>
<evidence type="ECO:0000259" key="19">
    <source>
        <dbReference type="SMART" id="SM00831"/>
    </source>
</evidence>
<evidence type="ECO:0000256" key="8">
    <source>
        <dbReference type="ARBA" id="ARBA00022553"/>
    </source>
</evidence>